<dbReference type="GO" id="GO:0009055">
    <property type="term" value="F:electron transfer activity"/>
    <property type="evidence" value="ECO:0007669"/>
    <property type="project" value="InterPro"/>
</dbReference>
<dbReference type="eggNOG" id="arCOG00519">
    <property type="taxonomic scope" value="Archaea"/>
</dbReference>
<dbReference type="Proteomes" id="UP000006565">
    <property type="component" value="Chromosome"/>
</dbReference>
<dbReference type="GO" id="GO:0010181">
    <property type="term" value="F:FMN binding"/>
    <property type="evidence" value="ECO:0007669"/>
    <property type="project" value="InterPro"/>
</dbReference>
<dbReference type="PANTHER" id="PTHR39201">
    <property type="entry name" value="EXPORTED PROTEIN-RELATED"/>
    <property type="match status" value="1"/>
</dbReference>
<feature type="domain" description="Flavodoxin-like" evidence="1">
    <location>
        <begin position="3"/>
        <end position="156"/>
    </location>
</feature>
<evidence type="ECO:0000313" key="3">
    <source>
        <dbReference type="Proteomes" id="UP000006565"/>
    </source>
</evidence>
<evidence type="ECO:0000259" key="1">
    <source>
        <dbReference type="PROSITE" id="PS50902"/>
    </source>
</evidence>
<dbReference type="PROSITE" id="PS00201">
    <property type="entry name" value="FLAVODOXIN"/>
    <property type="match status" value="1"/>
</dbReference>
<dbReference type="OrthoDB" id="73155at2157"/>
<dbReference type="EMBL" id="CP002117">
    <property type="protein sequence ID" value="ADN35362.1"/>
    <property type="molecule type" value="Genomic_DNA"/>
</dbReference>
<dbReference type="InterPro" id="IPR001226">
    <property type="entry name" value="Flavodoxin_CS"/>
</dbReference>
<dbReference type="RefSeq" id="WP_013328540.1">
    <property type="nucleotide sequence ID" value="NC_014507.1"/>
</dbReference>
<accession>E1RHQ3</accession>
<dbReference type="STRING" id="679926.Mpet_0588"/>
<dbReference type="InterPro" id="IPR029039">
    <property type="entry name" value="Flavoprotein-like_sf"/>
</dbReference>
<dbReference type="Gene3D" id="3.40.50.360">
    <property type="match status" value="1"/>
</dbReference>
<dbReference type="AlphaFoldDB" id="E1RHQ3"/>
<reference evidence="2 3" key="1">
    <citation type="journal article" date="2010" name="Stand. Genomic Sci.">
        <title>Complete genome sequence of Methanoplanus petrolearius type strain (SEBR 4847).</title>
        <authorList>
            <person name="Brambilla E."/>
            <person name="Djao O.D."/>
            <person name="Daligault H."/>
            <person name="Lapidus A."/>
            <person name="Lucas S."/>
            <person name="Hammon N."/>
            <person name="Nolan M."/>
            <person name="Tice H."/>
            <person name="Cheng J.F."/>
            <person name="Han C."/>
            <person name="Tapia R."/>
            <person name="Goodwin L."/>
            <person name="Pitluck S."/>
            <person name="Liolios K."/>
            <person name="Ivanova N."/>
            <person name="Mavromatis K."/>
            <person name="Mikhailova N."/>
            <person name="Pati A."/>
            <person name="Chen A."/>
            <person name="Palaniappan K."/>
            <person name="Land M."/>
            <person name="Hauser L."/>
            <person name="Chang Y.J."/>
            <person name="Jeffries C.D."/>
            <person name="Rohde M."/>
            <person name="Spring S."/>
            <person name="Sikorski J."/>
            <person name="Goker M."/>
            <person name="Woyke T."/>
            <person name="Bristow J."/>
            <person name="Eisen J.A."/>
            <person name="Markowitz V."/>
            <person name="Hugenholtz P."/>
            <person name="Kyrpides N.C."/>
            <person name="Klenk H.P."/>
        </authorList>
    </citation>
    <scope>NUCLEOTIDE SEQUENCE [LARGE SCALE GENOMIC DNA]</scope>
    <source>
        <strain evidence="3">DSM 11571 / OCM 486 / SEBR 4847</strain>
    </source>
</reference>
<keyword evidence="3" id="KW-1185">Reference proteome</keyword>
<dbReference type="GeneID" id="9743037"/>
<organism evidence="2 3">
    <name type="scientific">Methanolacinia petrolearia (strain DSM 11571 / OCM 486 / SEBR 4847)</name>
    <name type="common">Methanoplanus petrolearius</name>
    <dbReference type="NCBI Taxonomy" id="679926"/>
    <lineage>
        <taxon>Archaea</taxon>
        <taxon>Methanobacteriati</taxon>
        <taxon>Methanobacteriota</taxon>
        <taxon>Stenosarchaea group</taxon>
        <taxon>Methanomicrobia</taxon>
        <taxon>Methanomicrobiales</taxon>
        <taxon>Methanomicrobiaceae</taxon>
        <taxon>Methanolacinia</taxon>
    </lineage>
</organism>
<name>E1RHQ3_METP4</name>
<dbReference type="InterPro" id="IPR008254">
    <property type="entry name" value="Flavodoxin/NO_synth"/>
</dbReference>
<evidence type="ECO:0000313" key="2">
    <source>
        <dbReference type="EMBL" id="ADN35362.1"/>
    </source>
</evidence>
<proteinExistence type="predicted"/>
<dbReference type="PROSITE" id="PS50902">
    <property type="entry name" value="FLAVODOXIN_LIKE"/>
    <property type="match status" value="1"/>
</dbReference>
<dbReference type="HOGENOM" id="CLU_068890_1_2_2"/>
<protein>
    <submittedName>
        <fullName evidence="2">Flavodoxin/nitric oxide synthase</fullName>
    </submittedName>
</protein>
<dbReference type="Pfam" id="PF12682">
    <property type="entry name" value="Flavodoxin_4"/>
    <property type="match status" value="1"/>
</dbReference>
<sequence length="156" mass="17135">MKSLIVYHSETGNTRRVAEYIHEKTDSDIIELNPEKKYSRIGMYTSGIKRALMQQGDEIGISNIDLSNYDIVIIGTPVWGGHPTPVVNAGLGIIKEAKGKKAVAFATYRGSEGETLNILRKRLEDAGMNVLGAYGFSEKETEDSGKIDEMIKEAGL</sequence>
<dbReference type="KEGG" id="mpi:Mpet_0588"/>
<gene>
    <name evidence="2" type="ordered locus">Mpet_0588</name>
</gene>
<dbReference type="PANTHER" id="PTHR39201:SF1">
    <property type="entry name" value="FLAVODOXIN-LIKE DOMAIN-CONTAINING PROTEIN"/>
    <property type="match status" value="1"/>
</dbReference>
<dbReference type="SUPFAM" id="SSF52218">
    <property type="entry name" value="Flavoproteins"/>
    <property type="match status" value="1"/>
</dbReference>